<evidence type="ECO:0000259" key="6">
    <source>
        <dbReference type="Pfam" id="PF12430"/>
    </source>
</evidence>
<evidence type="ECO:0000313" key="8">
    <source>
        <dbReference type="EMBL" id="SLM41497.1"/>
    </source>
</evidence>
<reference evidence="9" key="1">
    <citation type="submission" date="2017-03" db="EMBL/GenBank/DDBJ databases">
        <authorList>
            <person name="Sharma R."/>
            <person name="Thines M."/>
        </authorList>
    </citation>
    <scope>NUCLEOTIDE SEQUENCE [LARGE SCALE GENOMIC DNA]</scope>
</reference>
<evidence type="ECO:0000259" key="7">
    <source>
        <dbReference type="Pfam" id="PF12537"/>
    </source>
</evidence>
<dbReference type="Proteomes" id="UP000192927">
    <property type="component" value="Unassembled WGS sequence"/>
</dbReference>
<dbReference type="PANTHER" id="PTHR15948">
    <property type="entry name" value="G-PROTEIN COUPLED RECEPTOR 89-RELATED"/>
    <property type="match status" value="1"/>
</dbReference>
<feature type="transmembrane region" description="Helical" evidence="5">
    <location>
        <begin position="486"/>
        <end position="505"/>
    </location>
</feature>
<feature type="transmembrane region" description="Helical" evidence="5">
    <location>
        <begin position="208"/>
        <end position="229"/>
    </location>
</feature>
<evidence type="ECO:0000256" key="2">
    <source>
        <dbReference type="ARBA" id="ARBA00022692"/>
    </source>
</evidence>
<feature type="transmembrane region" description="Helical" evidence="5">
    <location>
        <begin position="86"/>
        <end position="104"/>
    </location>
</feature>
<proteinExistence type="predicted"/>
<feature type="transmembrane region" description="Helical" evidence="5">
    <location>
        <begin position="403"/>
        <end position="427"/>
    </location>
</feature>
<feature type="transmembrane region" description="Helical" evidence="5">
    <location>
        <begin position="161"/>
        <end position="180"/>
    </location>
</feature>
<protein>
    <submittedName>
        <fullName evidence="8">The Golgi pH Regulator</fullName>
    </submittedName>
</protein>
<sequence>MFSTSEDCDECTPANLGRRSHASTTVIFSSLPFIVTFLLIATIVLQKLFPLLSDPVSLKITHASQLPQGRQPAGASTRPSIKRASAWIFSATIALAAVLAELILCEISNTIDPTARRLALRITVTLLLLLLVIAIPLLELHSLISFAGYKYTGSGKGKLRIAWVFHAVGFTAWLLGFWWVGTGLLGRRELDAAATTHASLSEACLERVGVIGISLMALLSGFAAVSSPWQSFGARPKPILEADIERKRVGLEATNDMLSAKRSRLRALERKMSDAPSEGFFQKAIGSIRGNADTTERKGLLLEISGLETMALSLSTSLSMYHTRFHQQQRARTAIGRLLLTVSYGFSVYCLYRILTTSLTAVRRWLSSPDSAFTGSDPINNILALLAKHYDPHLDQAAWARQISFLLSGVILFASFSSVLQTFHLFARFTPSLLRAAQANLALVVAQVCATYVISAALLLRGMMPGEVVGEGLKGLGGSEMGWVDWWFEGWFLGGAAVTALGIWVGRQIGGSGEWDDDERDVEMGKRS</sequence>
<keyword evidence="3 5" id="KW-1133">Transmembrane helix</keyword>
<feature type="transmembrane region" description="Helical" evidence="5">
    <location>
        <begin position="124"/>
        <end position="149"/>
    </location>
</feature>
<keyword evidence="4 5" id="KW-0472">Membrane</keyword>
<keyword evidence="2 5" id="KW-0812">Transmembrane</keyword>
<accession>A0A1W5DE96</accession>
<keyword evidence="9" id="KW-1185">Reference proteome</keyword>
<feature type="domain" description="Abscisic acid G-protein coupled receptor-like" evidence="6">
    <location>
        <begin position="329"/>
        <end position="507"/>
    </location>
</feature>
<evidence type="ECO:0000256" key="3">
    <source>
        <dbReference type="ARBA" id="ARBA00022989"/>
    </source>
</evidence>
<feature type="transmembrane region" description="Helical" evidence="5">
    <location>
        <begin position="334"/>
        <end position="355"/>
    </location>
</feature>
<dbReference type="AlphaFoldDB" id="A0A1W5DE96"/>
<organism evidence="8 9">
    <name type="scientific">Lasallia pustulata</name>
    <dbReference type="NCBI Taxonomy" id="136370"/>
    <lineage>
        <taxon>Eukaryota</taxon>
        <taxon>Fungi</taxon>
        <taxon>Dikarya</taxon>
        <taxon>Ascomycota</taxon>
        <taxon>Pezizomycotina</taxon>
        <taxon>Lecanoromycetes</taxon>
        <taxon>OSLEUM clade</taxon>
        <taxon>Umbilicariomycetidae</taxon>
        <taxon>Umbilicariales</taxon>
        <taxon>Umbilicariaceae</taxon>
        <taxon>Lasallia</taxon>
    </lineage>
</organism>
<dbReference type="PANTHER" id="PTHR15948:SF0">
    <property type="entry name" value="GOLGI PH REGULATOR A-RELATED"/>
    <property type="match status" value="1"/>
</dbReference>
<evidence type="ECO:0000313" key="9">
    <source>
        <dbReference type="Proteomes" id="UP000192927"/>
    </source>
</evidence>
<comment type="subcellular location">
    <subcellularLocation>
        <location evidence="1">Membrane</location>
        <topology evidence="1">Multi-pass membrane protein</topology>
    </subcellularLocation>
</comment>
<feature type="domain" description="Golgi pH regulator conserved" evidence="7">
    <location>
        <begin position="199"/>
        <end position="265"/>
    </location>
</feature>
<name>A0A1W5DE96_9LECA</name>
<evidence type="ECO:0000256" key="5">
    <source>
        <dbReference type="SAM" id="Phobius"/>
    </source>
</evidence>
<dbReference type="InterPro" id="IPR022535">
    <property type="entry name" value="Golgi_pH-regulator_cons_dom"/>
</dbReference>
<dbReference type="InterPro" id="IPR025969">
    <property type="entry name" value="ABA_GPCR_dom"/>
</dbReference>
<dbReference type="EMBL" id="FWEW01003871">
    <property type="protein sequence ID" value="SLM41497.1"/>
    <property type="molecule type" value="Genomic_DNA"/>
</dbReference>
<evidence type="ECO:0000256" key="1">
    <source>
        <dbReference type="ARBA" id="ARBA00004141"/>
    </source>
</evidence>
<dbReference type="Pfam" id="PF12430">
    <property type="entry name" value="ABA_GPCR"/>
    <property type="match status" value="1"/>
</dbReference>
<dbReference type="Pfam" id="PF12537">
    <property type="entry name" value="GPHR_N"/>
    <property type="match status" value="1"/>
</dbReference>
<evidence type="ECO:0000256" key="4">
    <source>
        <dbReference type="ARBA" id="ARBA00023136"/>
    </source>
</evidence>
<dbReference type="InterPro" id="IPR015672">
    <property type="entry name" value="GPHR/GTG"/>
</dbReference>
<dbReference type="GO" id="GO:0016020">
    <property type="term" value="C:membrane"/>
    <property type="evidence" value="ECO:0007669"/>
    <property type="project" value="UniProtKB-SubCell"/>
</dbReference>
<feature type="transmembrane region" description="Helical" evidence="5">
    <location>
        <begin position="439"/>
        <end position="460"/>
    </location>
</feature>
<feature type="transmembrane region" description="Helical" evidence="5">
    <location>
        <begin position="26"/>
        <end position="45"/>
    </location>
</feature>